<comment type="similarity">
    <text evidence="1">Belongs to the CpcT/CpeT biliprotein lyase family.</text>
</comment>
<evidence type="ECO:0000256" key="2">
    <source>
        <dbReference type="ARBA" id="ARBA00023239"/>
    </source>
</evidence>
<evidence type="ECO:0000256" key="1">
    <source>
        <dbReference type="ARBA" id="ARBA00008206"/>
    </source>
</evidence>
<keyword evidence="3" id="KW-0732">Signal</keyword>
<feature type="signal peptide" evidence="3">
    <location>
        <begin position="1"/>
        <end position="30"/>
    </location>
</feature>
<dbReference type="AlphaFoldDB" id="A0A928Z317"/>
<dbReference type="PANTHER" id="PTHR35137:SF1">
    <property type="entry name" value="CHROMOPHORE LYASE CRL, CHLOROPLASTIC"/>
    <property type="match status" value="1"/>
</dbReference>
<sequence>MKNWLHIATDRMTISLVSLAALLTAAPASANQTANPTITADLTNQVDRVVQHLEGILTTAERAAQPAKPGKRRAAHVVMTTCRINVPGSKPGHTFLYQEQAIFPRLNQPYRQRILEISPSPLTQTVRSRSFKLTDKTQWVNLCDRAQKTISQRDFPTDICSVFLKATNEGFIGTTQATGCPANFRGATIIRNRIRLFPNGMQTWDQGFNAQGEQVWGAKGEPYEFRRPKKN</sequence>
<dbReference type="PANTHER" id="PTHR35137">
    <property type="entry name" value="CHROMOPHORE LYASE CRL, CHLOROPLASTIC"/>
    <property type="match status" value="1"/>
</dbReference>
<name>A0A928Z317_9CYAN</name>
<keyword evidence="5" id="KW-1185">Reference proteome</keyword>
<dbReference type="Pfam" id="PF06206">
    <property type="entry name" value="CpeT"/>
    <property type="match status" value="1"/>
</dbReference>
<protein>
    <submittedName>
        <fullName evidence="4">Chromophore lyase CpcT/CpeT</fullName>
    </submittedName>
</protein>
<reference evidence="4" key="1">
    <citation type="submission" date="2020-10" db="EMBL/GenBank/DDBJ databases">
        <authorList>
            <person name="Castelo-Branco R."/>
            <person name="Eusebio N."/>
            <person name="Adriana R."/>
            <person name="Vieira A."/>
            <person name="Brugerolle De Fraissinette N."/>
            <person name="Rezende De Castro R."/>
            <person name="Schneider M.P."/>
            <person name="Vasconcelos V."/>
            <person name="Leao P.N."/>
        </authorList>
    </citation>
    <scope>NUCLEOTIDE SEQUENCE</scope>
    <source>
        <strain evidence="4">LEGE 11480</strain>
    </source>
</reference>
<dbReference type="InterPro" id="IPR038672">
    <property type="entry name" value="CpcT/CpeT_sf"/>
</dbReference>
<dbReference type="EMBL" id="JADEXQ010000030">
    <property type="protein sequence ID" value="MBE9030169.1"/>
    <property type="molecule type" value="Genomic_DNA"/>
</dbReference>
<accession>A0A928Z317</accession>
<evidence type="ECO:0000256" key="3">
    <source>
        <dbReference type="SAM" id="SignalP"/>
    </source>
</evidence>
<gene>
    <name evidence="4" type="ORF">IQ266_10550</name>
</gene>
<keyword evidence="2 4" id="KW-0456">Lyase</keyword>
<proteinExistence type="inferred from homology"/>
<dbReference type="Proteomes" id="UP000625316">
    <property type="component" value="Unassembled WGS sequence"/>
</dbReference>
<evidence type="ECO:0000313" key="5">
    <source>
        <dbReference type="Proteomes" id="UP000625316"/>
    </source>
</evidence>
<dbReference type="CDD" id="cd16338">
    <property type="entry name" value="CpcT"/>
    <property type="match status" value="1"/>
</dbReference>
<dbReference type="Gene3D" id="2.40.128.590">
    <property type="entry name" value="CpcT/CpeT domain"/>
    <property type="match status" value="1"/>
</dbReference>
<dbReference type="InterPro" id="IPR010404">
    <property type="entry name" value="CpcT/CpeT"/>
</dbReference>
<comment type="caution">
    <text evidence="4">The sequence shown here is derived from an EMBL/GenBank/DDBJ whole genome shotgun (WGS) entry which is preliminary data.</text>
</comment>
<feature type="chain" id="PRO_5038002275" evidence="3">
    <location>
        <begin position="31"/>
        <end position="231"/>
    </location>
</feature>
<evidence type="ECO:0000313" key="4">
    <source>
        <dbReference type="EMBL" id="MBE9030169.1"/>
    </source>
</evidence>
<dbReference type="GO" id="GO:0016829">
    <property type="term" value="F:lyase activity"/>
    <property type="evidence" value="ECO:0007669"/>
    <property type="project" value="UniProtKB-KW"/>
</dbReference>
<dbReference type="RefSeq" id="WP_264324996.1">
    <property type="nucleotide sequence ID" value="NZ_JADEXQ010000030.1"/>
</dbReference>
<organism evidence="4 5">
    <name type="scientific">Romeriopsis navalis LEGE 11480</name>
    <dbReference type="NCBI Taxonomy" id="2777977"/>
    <lineage>
        <taxon>Bacteria</taxon>
        <taxon>Bacillati</taxon>
        <taxon>Cyanobacteriota</taxon>
        <taxon>Cyanophyceae</taxon>
        <taxon>Leptolyngbyales</taxon>
        <taxon>Leptolyngbyaceae</taxon>
        <taxon>Romeriopsis</taxon>
        <taxon>Romeriopsis navalis</taxon>
    </lineage>
</organism>